<dbReference type="Proteomes" id="UP001419268">
    <property type="component" value="Unassembled WGS sequence"/>
</dbReference>
<organism evidence="2 3">
    <name type="scientific">Stephania cephalantha</name>
    <dbReference type="NCBI Taxonomy" id="152367"/>
    <lineage>
        <taxon>Eukaryota</taxon>
        <taxon>Viridiplantae</taxon>
        <taxon>Streptophyta</taxon>
        <taxon>Embryophyta</taxon>
        <taxon>Tracheophyta</taxon>
        <taxon>Spermatophyta</taxon>
        <taxon>Magnoliopsida</taxon>
        <taxon>Ranunculales</taxon>
        <taxon>Menispermaceae</taxon>
        <taxon>Menispermoideae</taxon>
        <taxon>Cissampelideae</taxon>
        <taxon>Stephania</taxon>
    </lineage>
</organism>
<evidence type="ECO:0000256" key="1">
    <source>
        <dbReference type="SAM" id="MobiDB-lite"/>
    </source>
</evidence>
<evidence type="ECO:0000313" key="3">
    <source>
        <dbReference type="Proteomes" id="UP001419268"/>
    </source>
</evidence>
<sequence>MGGGGLRLGVTAVHGQGEVDPGSRSGEFWAHRCRARDKLTSSGAASGEDANRMVGGGGERKGSVIGILGNEGKSGILGNGNDGIGKAGGASGEVGVEGNHGNNVDEVVVGNAGVSKRLRAARLMSTLEMASAATRTMTKHCLEPPMLDVN</sequence>
<feature type="region of interest" description="Disordered" evidence="1">
    <location>
        <begin position="38"/>
        <end position="65"/>
    </location>
</feature>
<protein>
    <submittedName>
        <fullName evidence="2">Uncharacterized protein</fullName>
    </submittedName>
</protein>
<comment type="caution">
    <text evidence="2">The sequence shown here is derived from an EMBL/GenBank/DDBJ whole genome shotgun (WGS) entry which is preliminary data.</text>
</comment>
<proteinExistence type="predicted"/>
<accession>A0AAP0NN50</accession>
<dbReference type="EMBL" id="JBBNAG010000008">
    <property type="protein sequence ID" value="KAK9112868.1"/>
    <property type="molecule type" value="Genomic_DNA"/>
</dbReference>
<gene>
    <name evidence="2" type="ORF">Scep_020387</name>
</gene>
<name>A0AAP0NN50_9MAGN</name>
<evidence type="ECO:0000313" key="2">
    <source>
        <dbReference type="EMBL" id="KAK9112868.1"/>
    </source>
</evidence>
<dbReference type="AlphaFoldDB" id="A0AAP0NN50"/>
<reference evidence="2 3" key="1">
    <citation type="submission" date="2024-01" db="EMBL/GenBank/DDBJ databases">
        <title>Genome assemblies of Stephania.</title>
        <authorList>
            <person name="Yang L."/>
        </authorList>
    </citation>
    <scope>NUCLEOTIDE SEQUENCE [LARGE SCALE GENOMIC DNA]</scope>
    <source>
        <strain evidence="2">JXDWG</strain>
        <tissue evidence="2">Leaf</tissue>
    </source>
</reference>
<feature type="compositionally biased region" description="Gly residues" evidence="1">
    <location>
        <begin position="75"/>
        <end position="90"/>
    </location>
</feature>
<feature type="region of interest" description="Disordered" evidence="1">
    <location>
        <begin position="71"/>
        <end position="90"/>
    </location>
</feature>
<keyword evidence="3" id="KW-1185">Reference proteome</keyword>